<dbReference type="GO" id="GO:0005886">
    <property type="term" value="C:plasma membrane"/>
    <property type="evidence" value="ECO:0007669"/>
    <property type="project" value="UniProtKB-SubCell"/>
</dbReference>
<comment type="similarity">
    <text evidence="2">Belongs to the binding-protein-dependent transport system permease family. FecCD subfamily.</text>
</comment>
<comment type="subcellular location">
    <subcellularLocation>
        <location evidence="1">Cell membrane</location>
        <topology evidence="1">Multi-pass membrane protein</topology>
    </subcellularLocation>
</comment>
<dbReference type="PANTHER" id="PTHR30472">
    <property type="entry name" value="FERRIC ENTEROBACTIN TRANSPORT SYSTEM PERMEASE PROTEIN"/>
    <property type="match status" value="1"/>
</dbReference>
<name>A0A163ZIW6_9FLAO</name>
<dbReference type="InterPro" id="IPR037294">
    <property type="entry name" value="ABC_BtuC-like"/>
</dbReference>
<sequence>MYKNKAITVLAVVLILFIAIYMFTFTGTKLDYVLPRRGYKVAAMILISFAIGYSSIIFQTISANRILTPSIMGFDSFYLLLQSLLVFAYGDKTFQILTSEKNFAISVVLMLGFSLVMYYAVFKRESKSMYLLLLVGLLMGTLFRSFSSFISMLIDPNEFLMIQSAMFASFDKINLNLLGISAVLLIVSMIAGARYFRQLDVLSLGRENAISLGVDYHKVIKANLLIISVMVAISTALVGPITFLGILVANLTYELVKSSKHSQMVLACCLLTSVTVIGGQYLVEHLFNMSTTISIIINFVGGVYFIYLLLKSNKG</sequence>
<keyword evidence="10" id="KW-1185">Reference proteome</keyword>
<dbReference type="EMBL" id="LQNU01000050">
    <property type="protein sequence ID" value="KZE81850.1"/>
    <property type="molecule type" value="Genomic_DNA"/>
</dbReference>
<feature type="transmembrane region" description="Helical" evidence="8">
    <location>
        <begin position="6"/>
        <end position="26"/>
    </location>
</feature>
<evidence type="ECO:0000256" key="6">
    <source>
        <dbReference type="ARBA" id="ARBA00022989"/>
    </source>
</evidence>
<evidence type="ECO:0000256" key="4">
    <source>
        <dbReference type="ARBA" id="ARBA00022475"/>
    </source>
</evidence>
<feature type="transmembrane region" description="Helical" evidence="8">
    <location>
        <begin position="38"/>
        <end position="58"/>
    </location>
</feature>
<evidence type="ECO:0000256" key="2">
    <source>
        <dbReference type="ARBA" id="ARBA00007935"/>
    </source>
</evidence>
<feature type="transmembrane region" description="Helical" evidence="8">
    <location>
        <begin position="128"/>
        <end position="154"/>
    </location>
</feature>
<keyword evidence="5 8" id="KW-0812">Transmembrane</keyword>
<dbReference type="OrthoDB" id="9796260at2"/>
<reference evidence="9 10" key="1">
    <citation type="submission" date="2016-01" db="EMBL/GenBank/DDBJ databases">
        <title>Whole genome sequencing of Myroides marinus L41.</title>
        <authorList>
            <person name="Hong K.W."/>
        </authorList>
    </citation>
    <scope>NUCLEOTIDE SEQUENCE [LARGE SCALE GENOMIC DNA]</scope>
    <source>
        <strain evidence="9 10">L41</strain>
    </source>
</reference>
<dbReference type="AlphaFoldDB" id="A0A163ZIW6"/>
<feature type="transmembrane region" description="Helical" evidence="8">
    <location>
        <begin position="224"/>
        <end position="252"/>
    </location>
</feature>
<evidence type="ECO:0000256" key="8">
    <source>
        <dbReference type="SAM" id="Phobius"/>
    </source>
</evidence>
<proteinExistence type="inferred from homology"/>
<dbReference type="PANTHER" id="PTHR30472:SF19">
    <property type="entry name" value="PETROBACTIN IMPORT SYSTEM PERMEASE PROTEIN YCLO"/>
    <property type="match status" value="1"/>
</dbReference>
<organism evidence="9 10">
    <name type="scientific">Myroides marinus</name>
    <dbReference type="NCBI Taxonomy" id="703342"/>
    <lineage>
        <taxon>Bacteria</taxon>
        <taxon>Pseudomonadati</taxon>
        <taxon>Bacteroidota</taxon>
        <taxon>Flavobacteriia</taxon>
        <taxon>Flavobacteriales</taxon>
        <taxon>Flavobacteriaceae</taxon>
        <taxon>Myroides</taxon>
    </lineage>
</organism>
<keyword evidence="4" id="KW-1003">Cell membrane</keyword>
<feature type="transmembrane region" description="Helical" evidence="8">
    <location>
        <begin position="175"/>
        <end position="196"/>
    </location>
</feature>
<feature type="transmembrane region" description="Helical" evidence="8">
    <location>
        <begin position="289"/>
        <end position="310"/>
    </location>
</feature>
<dbReference type="GO" id="GO:0033214">
    <property type="term" value="P:siderophore-iron import into cell"/>
    <property type="evidence" value="ECO:0007669"/>
    <property type="project" value="TreeGrafter"/>
</dbReference>
<evidence type="ECO:0000256" key="5">
    <source>
        <dbReference type="ARBA" id="ARBA00022692"/>
    </source>
</evidence>
<gene>
    <name evidence="9" type="ORF">AV926_00650</name>
</gene>
<evidence type="ECO:0000313" key="9">
    <source>
        <dbReference type="EMBL" id="KZE81850.1"/>
    </source>
</evidence>
<dbReference type="SUPFAM" id="SSF81345">
    <property type="entry name" value="ABC transporter involved in vitamin B12 uptake, BtuC"/>
    <property type="match status" value="1"/>
</dbReference>
<dbReference type="RefSeq" id="WP_038986468.1">
    <property type="nucleotide sequence ID" value="NZ_JWJO01000023.1"/>
</dbReference>
<feature type="transmembrane region" description="Helical" evidence="8">
    <location>
        <begin position="264"/>
        <end position="283"/>
    </location>
</feature>
<keyword evidence="3" id="KW-0813">Transport</keyword>
<dbReference type="Proteomes" id="UP000076630">
    <property type="component" value="Unassembled WGS sequence"/>
</dbReference>
<evidence type="ECO:0000256" key="1">
    <source>
        <dbReference type="ARBA" id="ARBA00004651"/>
    </source>
</evidence>
<evidence type="ECO:0000313" key="10">
    <source>
        <dbReference type="Proteomes" id="UP000076630"/>
    </source>
</evidence>
<keyword evidence="6 8" id="KW-1133">Transmembrane helix</keyword>
<protein>
    <submittedName>
        <fullName evidence="9">Iron ABC transporter permease</fullName>
    </submittedName>
</protein>
<dbReference type="GO" id="GO:0022857">
    <property type="term" value="F:transmembrane transporter activity"/>
    <property type="evidence" value="ECO:0007669"/>
    <property type="project" value="InterPro"/>
</dbReference>
<feature type="transmembrane region" description="Helical" evidence="8">
    <location>
        <begin position="102"/>
        <end position="122"/>
    </location>
</feature>
<dbReference type="Pfam" id="PF01032">
    <property type="entry name" value="FecCD"/>
    <property type="match status" value="1"/>
</dbReference>
<accession>A0A163ZIW6</accession>
<evidence type="ECO:0000256" key="7">
    <source>
        <dbReference type="ARBA" id="ARBA00023136"/>
    </source>
</evidence>
<evidence type="ECO:0000256" key="3">
    <source>
        <dbReference type="ARBA" id="ARBA00022448"/>
    </source>
</evidence>
<keyword evidence="7 8" id="KW-0472">Membrane</keyword>
<dbReference type="InterPro" id="IPR000522">
    <property type="entry name" value="ABC_transptr_permease_BtuC"/>
</dbReference>
<comment type="caution">
    <text evidence="9">The sequence shown here is derived from an EMBL/GenBank/DDBJ whole genome shotgun (WGS) entry which is preliminary data.</text>
</comment>
<feature type="transmembrane region" description="Helical" evidence="8">
    <location>
        <begin position="70"/>
        <end position="90"/>
    </location>
</feature>
<dbReference type="Gene3D" id="1.10.3470.10">
    <property type="entry name" value="ABC transporter involved in vitamin B12 uptake, BtuC"/>
    <property type="match status" value="1"/>
</dbReference>